<evidence type="ECO:0000313" key="1">
    <source>
        <dbReference type="EMBL" id="ETJ17871.1"/>
    </source>
</evidence>
<reference evidence="1" key="1">
    <citation type="submission" date="2013-12" db="EMBL/GenBank/DDBJ databases">
        <title>A Varibaculum cambriense genome reconstructed from a premature infant gut community with otherwise low bacterial novelty that shifts toward anaerobic metabolism during the third week of life.</title>
        <authorList>
            <person name="Brown C.T."/>
            <person name="Sharon I."/>
            <person name="Thomas B.C."/>
            <person name="Castelle C.J."/>
            <person name="Morowitz M.J."/>
            <person name="Banfield J.F."/>
        </authorList>
    </citation>
    <scope>NUCLEOTIDE SEQUENCE</scope>
</reference>
<dbReference type="EMBL" id="AZMM01018712">
    <property type="protein sequence ID" value="ETJ17871.1"/>
    <property type="molecule type" value="Genomic_DNA"/>
</dbReference>
<organism evidence="1">
    <name type="scientific">human gut metagenome</name>
    <dbReference type="NCBI Taxonomy" id="408170"/>
    <lineage>
        <taxon>unclassified sequences</taxon>
        <taxon>metagenomes</taxon>
        <taxon>organismal metagenomes</taxon>
    </lineage>
</organism>
<dbReference type="AlphaFoldDB" id="W1WJ21"/>
<sequence length="772" mass="87941">SVLKYDYSNGKLTKFTHLKNDNLICFDKVNYCFEYDTNNLLTGIKDAKGNLYSINYNSDKASKVVYPNGENYNLTYSNDLTTVSKVNENNVTIYTEKIKFDIDNGKVIEETDVDENKTTYIYENENNPYLVTKTIKNVDYQELNERNEMVFKTKEVVTTTDYNENEDVEEEVDEEGNVTEYSYNLEDEINKHNPIRIVTTTSTNTRSTQNISNERFNYNSFGNLTEEKDLINKTITKSKFNESGQVTSESITNTETNKLTSVSNYDYDDLGNVKEESTVTDNIESSQTNKYDSMGRVIISTDGSTNNKTETAYDYLGREITVSLLNSSETVIEEKENTYDENGTLIKEISNGVTTNYEYDNLNRLTKKTISDSKGSVSYTTTYSYADADNLNTGTTTINTTNLYCEKTYKNNLDDPIEIKYYDKNGNLVREKNNGVYKDYIYDNNQNTIITFEMDNISSSNKKISLSLYDENGQNTVNVQNASISNGKFVSSSTSLVTKSEYDDLGNVVRETDAKNISTGYTYDNQSRVTSVISAEGTSLENQTIIDYSTDADSNTSITTITDANQHKSYEVKNAAGLTISTEDEGDKDDTSDNIKTSYTYNKNGNKTIETFSNGDYKKYYYDSNNHNQLMQTVYFEKGDNQLGKATLQTTYTYDLKENVTSMVDYKYDGNNAIPYHYTYYEYDLNGTMTGYAEINASSDPDEGVINNHKLVYNYDVEGNLSEIVYPTSLNDEITSIKFEYNEYNWITKIKAKINSVDKELRDYSYNTDGTI</sequence>
<dbReference type="InterPro" id="IPR031325">
    <property type="entry name" value="RHS_repeat"/>
</dbReference>
<proteinExistence type="predicted"/>
<dbReference type="PANTHER" id="PTHR32305:SF15">
    <property type="entry name" value="PROTEIN RHSA-RELATED"/>
    <property type="match status" value="1"/>
</dbReference>
<comment type="caution">
    <text evidence="1">The sequence shown here is derived from an EMBL/GenBank/DDBJ whole genome shotgun (WGS) entry which is preliminary data.</text>
</comment>
<name>W1WJ21_9ZZZZ</name>
<dbReference type="InterPro" id="IPR050708">
    <property type="entry name" value="T6SS_VgrG/RHS"/>
</dbReference>
<feature type="non-terminal residue" evidence="1">
    <location>
        <position position="772"/>
    </location>
</feature>
<dbReference type="Gene3D" id="3.90.930.1">
    <property type="match status" value="1"/>
</dbReference>
<dbReference type="NCBIfam" id="TIGR01643">
    <property type="entry name" value="YD_repeat_2x"/>
    <property type="match status" value="1"/>
</dbReference>
<dbReference type="Pfam" id="PF05593">
    <property type="entry name" value="RHS_repeat"/>
    <property type="match status" value="1"/>
</dbReference>
<dbReference type="Gene3D" id="2.180.10.10">
    <property type="entry name" value="RHS repeat-associated core"/>
    <property type="match status" value="1"/>
</dbReference>
<feature type="non-terminal residue" evidence="1">
    <location>
        <position position="1"/>
    </location>
</feature>
<accession>W1WJ21</accession>
<dbReference type="PANTHER" id="PTHR32305">
    <property type="match status" value="1"/>
</dbReference>
<protein>
    <submittedName>
        <fullName evidence="1">Uncharacterized protein</fullName>
    </submittedName>
</protein>
<dbReference type="InterPro" id="IPR006530">
    <property type="entry name" value="YD"/>
</dbReference>
<gene>
    <name evidence="1" type="ORF">Q604_UNBC18712G0001</name>
</gene>